<feature type="transmembrane region" description="Helical" evidence="2">
    <location>
        <begin position="6"/>
        <end position="29"/>
    </location>
</feature>
<dbReference type="RefSeq" id="WP_152783180.1">
    <property type="nucleotide sequence ID" value="NZ_BAABEQ010000007.1"/>
</dbReference>
<feature type="compositionally biased region" description="Low complexity" evidence="1">
    <location>
        <begin position="107"/>
        <end position="124"/>
    </location>
</feature>
<gene>
    <name evidence="3" type="ORF">FNH04_11740</name>
</gene>
<comment type="caution">
    <text evidence="3">The sequence shown here is derived from an EMBL/GenBank/DDBJ whole genome shotgun (WGS) entry which is preliminary data.</text>
</comment>
<dbReference type="EMBL" id="VJZE01000059">
    <property type="protein sequence ID" value="MPY40552.1"/>
    <property type="molecule type" value="Genomic_DNA"/>
</dbReference>
<keyword evidence="4" id="KW-1185">Reference proteome</keyword>
<evidence type="ECO:0000313" key="4">
    <source>
        <dbReference type="Proteomes" id="UP000326979"/>
    </source>
</evidence>
<keyword evidence="2" id="KW-1133">Transmembrane helix</keyword>
<dbReference type="AlphaFoldDB" id="A0A5N8W0E8"/>
<sequence length="132" mass="13155">MLSATAAAGFGAIGGLIVEVLAVFGHLITWQTARHEARRKGRRRPSMVRFIDPAADFAVALTRAGLGAATGLILQNQLAGPYAAVAVGAAAPALLATIGKATQPLPAADTTTATADPTPATVDASRNAGGAV</sequence>
<name>A0A5N8W0E8_9ACTN</name>
<proteinExistence type="predicted"/>
<reference evidence="3 4" key="1">
    <citation type="submission" date="2019-07" db="EMBL/GenBank/DDBJ databases">
        <title>New species of Amycolatopsis and Streptomyces.</title>
        <authorList>
            <person name="Duangmal K."/>
            <person name="Teo W.F.A."/>
            <person name="Lipun K."/>
        </authorList>
    </citation>
    <scope>NUCLEOTIDE SEQUENCE [LARGE SCALE GENOMIC DNA]</scope>
    <source>
        <strain evidence="3 4">TISTR 2346</strain>
    </source>
</reference>
<protein>
    <submittedName>
        <fullName evidence="3">Uncharacterized protein</fullName>
    </submittedName>
</protein>
<evidence type="ECO:0000256" key="2">
    <source>
        <dbReference type="SAM" id="Phobius"/>
    </source>
</evidence>
<keyword evidence="2" id="KW-0472">Membrane</keyword>
<accession>A0A5N8W0E8</accession>
<feature type="region of interest" description="Disordered" evidence="1">
    <location>
        <begin position="107"/>
        <end position="132"/>
    </location>
</feature>
<evidence type="ECO:0000313" key="3">
    <source>
        <dbReference type="EMBL" id="MPY40552.1"/>
    </source>
</evidence>
<evidence type="ECO:0000256" key="1">
    <source>
        <dbReference type="SAM" id="MobiDB-lite"/>
    </source>
</evidence>
<dbReference type="Proteomes" id="UP000326979">
    <property type="component" value="Unassembled WGS sequence"/>
</dbReference>
<organism evidence="3 4">
    <name type="scientific">Streptomyces phyllanthi</name>
    <dbReference type="NCBI Taxonomy" id="1803180"/>
    <lineage>
        <taxon>Bacteria</taxon>
        <taxon>Bacillati</taxon>
        <taxon>Actinomycetota</taxon>
        <taxon>Actinomycetes</taxon>
        <taxon>Kitasatosporales</taxon>
        <taxon>Streptomycetaceae</taxon>
        <taxon>Streptomyces</taxon>
    </lineage>
</organism>
<keyword evidence="2" id="KW-0812">Transmembrane</keyword>